<evidence type="ECO:0000256" key="1">
    <source>
        <dbReference type="ARBA" id="ARBA00003408"/>
    </source>
</evidence>
<feature type="transmembrane region" description="Helical" evidence="13">
    <location>
        <begin position="363"/>
        <end position="387"/>
    </location>
</feature>
<gene>
    <name evidence="14" type="ORF">WMO45_10705</name>
</gene>
<dbReference type="InterPro" id="IPR002528">
    <property type="entry name" value="MATE_fam"/>
</dbReference>
<dbReference type="Pfam" id="PF01554">
    <property type="entry name" value="MatE"/>
    <property type="match status" value="2"/>
</dbReference>
<reference evidence="14 15" key="1">
    <citation type="submission" date="2024-03" db="EMBL/GenBank/DDBJ databases">
        <title>Human intestinal bacterial collection.</title>
        <authorList>
            <person name="Pauvert C."/>
            <person name="Hitch T.C.A."/>
            <person name="Clavel T."/>
        </authorList>
    </citation>
    <scope>NUCLEOTIDE SEQUENCE [LARGE SCALE GENOMIC DNA]</scope>
    <source>
        <strain evidence="14 15">CLA-AP-H34</strain>
    </source>
</reference>
<evidence type="ECO:0000256" key="13">
    <source>
        <dbReference type="SAM" id="Phobius"/>
    </source>
</evidence>
<dbReference type="PIRSF" id="PIRSF006603">
    <property type="entry name" value="DinF"/>
    <property type="match status" value="1"/>
</dbReference>
<feature type="transmembrane region" description="Helical" evidence="13">
    <location>
        <begin position="399"/>
        <end position="422"/>
    </location>
</feature>
<accession>A0ABV1ETP0</accession>
<keyword evidence="7" id="KW-1003">Cell membrane</keyword>
<dbReference type="PANTHER" id="PTHR43298:SF2">
    <property type="entry name" value="FMN_FAD EXPORTER YEEO-RELATED"/>
    <property type="match status" value="1"/>
</dbReference>
<comment type="function">
    <text evidence="1">Multidrug efflux pump.</text>
</comment>
<keyword evidence="10" id="KW-0406">Ion transport</keyword>
<dbReference type="CDD" id="cd13137">
    <property type="entry name" value="MATE_NorM_like"/>
    <property type="match status" value="1"/>
</dbReference>
<evidence type="ECO:0000256" key="4">
    <source>
        <dbReference type="ARBA" id="ARBA00020268"/>
    </source>
</evidence>
<keyword evidence="11 13" id="KW-0472">Membrane</keyword>
<evidence type="ECO:0000313" key="15">
    <source>
        <dbReference type="Proteomes" id="UP001440599"/>
    </source>
</evidence>
<feature type="transmembrane region" description="Helical" evidence="13">
    <location>
        <begin position="132"/>
        <end position="152"/>
    </location>
</feature>
<evidence type="ECO:0000256" key="12">
    <source>
        <dbReference type="ARBA" id="ARBA00031636"/>
    </source>
</evidence>
<comment type="caution">
    <text evidence="14">The sequence shown here is derived from an EMBL/GenBank/DDBJ whole genome shotgun (WGS) entry which is preliminary data.</text>
</comment>
<comment type="similarity">
    <text evidence="3">Belongs to the multi antimicrobial extrusion (MATE) (TC 2.A.66.1) family.</text>
</comment>
<dbReference type="InterPro" id="IPR050222">
    <property type="entry name" value="MATE_MdtK"/>
</dbReference>
<protein>
    <recommendedName>
        <fullName evidence="4">Probable multidrug resistance protein NorM</fullName>
    </recommendedName>
    <alternativeName>
        <fullName evidence="12">Multidrug-efflux transporter</fullName>
    </alternativeName>
</protein>
<evidence type="ECO:0000256" key="2">
    <source>
        <dbReference type="ARBA" id="ARBA00004651"/>
    </source>
</evidence>
<evidence type="ECO:0000256" key="8">
    <source>
        <dbReference type="ARBA" id="ARBA00022692"/>
    </source>
</evidence>
<keyword evidence="15" id="KW-1185">Reference proteome</keyword>
<evidence type="ECO:0000256" key="11">
    <source>
        <dbReference type="ARBA" id="ARBA00023136"/>
    </source>
</evidence>
<comment type="subcellular location">
    <subcellularLocation>
        <location evidence="2">Cell membrane</location>
        <topology evidence="2">Multi-pass membrane protein</topology>
    </subcellularLocation>
</comment>
<evidence type="ECO:0000256" key="9">
    <source>
        <dbReference type="ARBA" id="ARBA00022989"/>
    </source>
</evidence>
<dbReference type="EMBL" id="JBBMFT010000007">
    <property type="protein sequence ID" value="MEQ2456996.1"/>
    <property type="molecule type" value="Genomic_DNA"/>
</dbReference>
<keyword evidence="5" id="KW-0813">Transport</keyword>
<evidence type="ECO:0000256" key="6">
    <source>
        <dbReference type="ARBA" id="ARBA00022449"/>
    </source>
</evidence>
<dbReference type="RefSeq" id="WP_349140755.1">
    <property type="nucleotide sequence ID" value="NZ_JBBMFT010000007.1"/>
</dbReference>
<dbReference type="InterPro" id="IPR048279">
    <property type="entry name" value="MdtK-like"/>
</dbReference>
<dbReference type="NCBIfam" id="TIGR00797">
    <property type="entry name" value="matE"/>
    <property type="match status" value="1"/>
</dbReference>
<evidence type="ECO:0000256" key="10">
    <source>
        <dbReference type="ARBA" id="ARBA00023065"/>
    </source>
</evidence>
<evidence type="ECO:0000256" key="7">
    <source>
        <dbReference type="ARBA" id="ARBA00022475"/>
    </source>
</evidence>
<dbReference type="PANTHER" id="PTHR43298">
    <property type="entry name" value="MULTIDRUG RESISTANCE PROTEIN NORM-RELATED"/>
    <property type="match status" value="1"/>
</dbReference>
<evidence type="ECO:0000256" key="3">
    <source>
        <dbReference type="ARBA" id="ARBA00010199"/>
    </source>
</evidence>
<name>A0ABV1ETP0_9FIRM</name>
<evidence type="ECO:0000313" key="14">
    <source>
        <dbReference type="EMBL" id="MEQ2456996.1"/>
    </source>
</evidence>
<keyword evidence="8 13" id="KW-0812">Transmembrane</keyword>
<proteinExistence type="inferred from homology"/>
<feature type="transmembrane region" description="Helical" evidence="13">
    <location>
        <begin position="95"/>
        <end position="120"/>
    </location>
</feature>
<feature type="transmembrane region" description="Helical" evidence="13">
    <location>
        <begin position="164"/>
        <end position="183"/>
    </location>
</feature>
<dbReference type="Proteomes" id="UP001440599">
    <property type="component" value="Unassembled WGS sequence"/>
</dbReference>
<evidence type="ECO:0000256" key="5">
    <source>
        <dbReference type="ARBA" id="ARBA00022448"/>
    </source>
</evidence>
<organism evidence="14 15">
    <name type="scientific">Flavonifractor hominis</name>
    <dbReference type="NCBI Taxonomy" id="3133178"/>
    <lineage>
        <taxon>Bacteria</taxon>
        <taxon>Bacillati</taxon>
        <taxon>Bacillota</taxon>
        <taxon>Clostridia</taxon>
        <taxon>Eubacteriales</taxon>
        <taxon>Oscillospiraceae</taxon>
        <taxon>Flavonifractor</taxon>
    </lineage>
</organism>
<keyword evidence="9 13" id="KW-1133">Transmembrane helix</keyword>
<feature type="transmembrane region" description="Helical" evidence="13">
    <location>
        <begin position="203"/>
        <end position="225"/>
    </location>
</feature>
<keyword evidence="6" id="KW-0050">Antiport</keyword>
<feature type="transmembrane region" description="Helical" evidence="13">
    <location>
        <begin position="334"/>
        <end position="357"/>
    </location>
</feature>
<sequence>MDTSYASQTRLKTLWHLSWPAIIEQVLVTMVSYADTAMVGVLGAAGTAAVSVNAAPIWLGNGLMTGVGIGYSVQVSNAIGAGDETRARQVIRQGVLAAFVVGIVGLVIYQLLAGVLPGWLGAEPDVLPQATAYLRCYTMAMPFTACGYVFSAILRCMGNTRAPLYFNTGANLINVILNFFLIYPTRTTHLLGATLTLPGAGLGAAGAAVASSIALVFSGIALLLVGMRQGERFRVHFRECFRPDRSIILQAVRLGVPSAVERATINLGQIAMTAVVASLGTVALAANQIATTAEGLCYLPAYGISYAGIALVGQSVGAGKREDAAAYGTLAGKLGFGISVGTASALFLLAPVLAGLFNSDPQVVAQAALMLRIVAFCEPFFALSIIFSGTLRGALDVRIPMVVGLVCMWGVRVILALVLVYGLHIGLAGVWLAMDADLILRGLLCTLRWRRGRWTRKCGLA</sequence>